<gene>
    <name evidence="1" type="ORF">GALL_550470</name>
</gene>
<evidence type="ECO:0000313" key="1">
    <source>
        <dbReference type="EMBL" id="OIQ63413.1"/>
    </source>
</evidence>
<protein>
    <submittedName>
        <fullName evidence="1">Uncharacterized protein</fullName>
    </submittedName>
</protein>
<proteinExistence type="predicted"/>
<sequence>MPDLGHMGAQLVRAPRHGFKRHPRHPCAQEPQGKEIGLGAFGVRMLCHLIGMDADHLFALAHAPAPGCLHQPVFDRSLARVRHTRHHRPIDFARGMVAKRLAERARNTVGAGQHQDARGILVQPMHQLRFVFIAELQRLGQTVNMAFALTRAALARQARRLVKHDNMLVLPQNGVLNHPLVRNADAGFGRTRRGL</sequence>
<dbReference type="EMBL" id="MLJW01009032">
    <property type="protein sequence ID" value="OIQ63413.1"/>
    <property type="molecule type" value="Genomic_DNA"/>
</dbReference>
<dbReference type="AlphaFoldDB" id="A0A1J5PIM1"/>
<comment type="caution">
    <text evidence="1">The sequence shown here is derived from an EMBL/GenBank/DDBJ whole genome shotgun (WGS) entry which is preliminary data.</text>
</comment>
<accession>A0A1J5PIM1</accession>
<reference evidence="1" key="1">
    <citation type="submission" date="2016-10" db="EMBL/GenBank/DDBJ databases">
        <title>Sequence of Gallionella enrichment culture.</title>
        <authorList>
            <person name="Poehlein A."/>
            <person name="Muehling M."/>
            <person name="Daniel R."/>
        </authorList>
    </citation>
    <scope>NUCLEOTIDE SEQUENCE</scope>
</reference>
<organism evidence="1">
    <name type="scientific">mine drainage metagenome</name>
    <dbReference type="NCBI Taxonomy" id="410659"/>
    <lineage>
        <taxon>unclassified sequences</taxon>
        <taxon>metagenomes</taxon>
        <taxon>ecological metagenomes</taxon>
    </lineage>
</organism>
<name>A0A1J5PIM1_9ZZZZ</name>